<feature type="compositionally biased region" description="Pro residues" evidence="1">
    <location>
        <begin position="138"/>
        <end position="149"/>
    </location>
</feature>
<dbReference type="AlphaFoldDB" id="A0A0H2RX57"/>
<evidence type="ECO:0000313" key="3">
    <source>
        <dbReference type="Proteomes" id="UP000053477"/>
    </source>
</evidence>
<accession>A0A0H2RX57</accession>
<proteinExistence type="predicted"/>
<dbReference type="Proteomes" id="UP000053477">
    <property type="component" value="Unassembled WGS sequence"/>
</dbReference>
<gene>
    <name evidence="2" type="ORF">SCHPADRAFT_939878</name>
</gene>
<sequence>MCDIYGLQRIWPWPSLTVAFNPLLSICDEPLRELRIMWNANEPMIPFPKPMPYGNAPGLESATRLPNGPMRMAMPEPQHFQFEVTSYDAPVTYPYSSPSPGMRPANSAPLASYAFQPNHDVWAANPGPWPSESFGPRLPSPQPPMPPNARSPRSRTPSSSYAPPFRGRVPSTSSSTSARQGRESQATNTPSTTSRHSYNNLPRAVDELETFKKVLELLGDDMSSWKEMESDAKLGLQLQRKMTEMKTASSLAVSSARDLCNSYETFASKVIKELQSRSQSGFCRALLPNAELDGMWSRNAELSESTKTSVASVFRCTYELKSLSDEADERFGKQTMAKRFSNWFANHGHLWKKGDSAGTSTQGSSSRTQSVDSTMFNQELPTYLKQIQISLTNLNTHRVMQHEDLRSKLEEFKKDMTAEVARRALRDWEVLSSSFTR</sequence>
<dbReference type="InParanoid" id="A0A0H2RX57"/>
<organism evidence="2 3">
    <name type="scientific">Schizopora paradoxa</name>
    <dbReference type="NCBI Taxonomy" id="27342"/>
    <lineage>
        <taxon>Eukaryota</taxon>
        <taxon>Fungi</taxon>
        <taxon>Dikarya</taxon>
        <taxon>Basidiomycota</taxon>
        <taxon>Agaricomycotina</taxon>
        <taxon>Agaricomycetes</taxon>
        <taxon>Hymenochaetales</taxon>
        <taxon>Schizoporaceae</taxon>
        <taxon>Schizopora</taxon>
    </lineage>
</organism>
<keyword evidence="3" id="KW-1185">Reference proteome</keyword>
<name>A0A0H2RX57_9AGAM</name>
<evidence type="ECO:0000256" key="1">
    <source>
        <dbReference type="SAM" id="MobiDB-lite"/>
    </source>
</evidence>
<evidence type="ECO:0000313" key="2">
    <source>
        <dbReference type="EMBL" id="KLO13993.1"/>
    </source>
</evidence>
<feature type="region of interest" description="Disordered" evidence="1">
    <location>
        <begin position="124"/>
        <end position="201"/>
    </location>
</feature>
<feature type="compositionally biased region" description="Polar residues" evidence="1">
    <location>
        <begin position="170"/>
        <end position="200"/>
    </location>
</feature>
<dbReference type="EMBL" id="KQ085950">
    <property type="protein sequence ID" value="KLO13993.1"/>
    <property type="molecule type" value="Genomic_DNA"/>
</dbReference>
<reference evidence="2 3" key="1">
    <citation type="submission" date="2015-04" db="EMBL/GenBank/DDBJ databases">
        <title>Complete genome sequence of Schizopora paradoxa KUC8140, a cosmopolitan wood degrader in East Asia.</title>
        <authorList>
            <consortium name="DOE Joint Genome Institute"/>
            <person name="Min B."/>
            <person name="Park H."/>
            <person name="Jang Y."/>
            <person name="Kim J.-J."/>
            <person name="Kim K.H."/>
            <person name="Pangilinan J."/>
            <person name="Lipzen A."/>
            <person name="Riley R."/>
            <person name="Grigoriev I.V."/>
            <person name="Spatafora J.W."/>
            <person name="Choi I.-G."/>
        </authorList>
    </citation>
    <scope>NUCLEOTIDE SEQUENCE [LARGE SCALE GENOMIC DNA]</scope>
    <source>
        <strain evidence="2 3">KUC8140</strain>
    </source>
</reference>
<protein>
    <submittedName>
        <fullName evidence="2">Uncharacterized protein</fullName>
    </submittedName>
</protein>
<feature type="compositionally biased region" description="Low complexity" evidence="1">
    <location>
        <begin position="150"/>
        <end position="164"/>
    </location>
</feature>